<gene>
    <name evidence="1" type="ORF">AN403_5481</name>
</gene>
<dbReference type="PATRIC" id="fig|294.162.peg.711"/>
<organism evidence="1 2">
    <name type="scientific">Pseudomonas fluorescens</name>
    <dbReference type="NCBI Taxonomy" id="294"/>
    <lineage>
        <taxon>Bacteria</taxon>
        <taxon>Pseudomonadati</taxon>
        <taxon>Pseudomonadota</taxon>
        <taxon>Gammaproteobacteria</taxon>
        <taxon>Pseudomonadales</taxon>
        <taxon>Pseudomonadaceae</taxon>
        <taxon>Pseudomonas</taxon>
    </lineage>
</organism>
<evidence type="ECO:0000313" key="2">
    <source>
        <dbReference type="Proteomes" id="UP000050349"/>
    </source>
</evidence>
<name>A0A0P8Z7S9_PSEFL</name>
<dbReference type="Proteomes" id="UP000050349">
    <property type="component" value="Unassembled WGS sequence"/>
</dbReference>
<accession>A0A0P8Z7S9</accession>
<dbReference type="EMBL" id="LJXB01000053">
    <property type="protein sequence ID" value="KPU61501.1"/>
    <property type="molecule type" value="Genomic_DNA"/>
</dbReference>
<sequence>MTFESDGNTTNTANFEKNEEYIFTNNTPRTMIIQLIALTGGYPKDAPEKYEDYIFTDASYGSVEIAPRSKGKISIGYNFPTLDSEKYASVFWDYPFDKNTLISASYIGKVLANPNCNSGWQNLGSSEIEQMAAAMVKIGLAQKDGFSSILADPVNPGFNMPVYYSTTPVPGAKEVTIFHNSTNPFVSAELYYGTDLKEATDIYDKTADAFKKICTTEGVKLSSKNDPDGYSRYLRVANLTGYTEAILTLNMHESTDKSGAKTKNYQVAWSISPAS</sequence>
<dbReference type="AlphaFoldDB" id="A0A0P8Z7S9"/>
<protein>
    <submittedName>
        <fullName evidence="1">Uncharacterized protein</fullName>
    </submittedName>
</protein>
<evidence type="ECO:0000313" key="1">
    <source>
        <dbReference type="EMBL" id="KPU61501.1"/>
    </source>
</evidence>
<comment type="caution">
    <text evidence="1">The sequence shown here is derived from an EMBL/GenBank/DDBJ whole genome shotgun (WGS) entry which is preliminary data.</text>
</comment>
<proteinExistence type="predicted"/>
<reference evidence="1 2" key="1">
    <citation type="submission" date="2015-09" db="EMBL/GenBank/DDBJ databases">
        <authorList>
            <person name="Jackson K.R."/>
            <person name="Lunt B.L."/>
            <person name="Fisher J.N.B."/>
            <person name="Gardner A.V."/>
            <person name="Bailey M.E."/>
            <person name="Deus L.M."/>
            <person name="Earl A.S."/>
            <person name="Gibby P.D."/>
            <person name="Hartmann K.A."/>
            <person name="Liu J.E."/>
            <person name="Manci A.M."/>
            <person name="Nielsen D.A."/>
            <person name="Solomon M.B."/>
            <person name="Breakwell D.P."/>
            <person name="Burnett S.H."/>
            <person name="Grose J.H."/>
        </authorList>
    </citation>
    <scope>NUCLEOTIDE SEQUENCE [LARGE SCALE GENOMIC DNA]</scope>
    <source>
        <strain evidence="1 2">S613</strain>
    </source>
</reference>